<dbReference type="AlphaFoldDB" id="A0AAV7BB58"/>
<keyword evidence="2" id="KW-1185">Reference proteome</keyword>
<sequence length="81" mass="9015">MEIIFLLTGEDYFVVKKLGGRSVHNNLQVVGETTRTLTDGDLPTSQSVKREPQNRQEILDVTHKIIKLLTEEVSSSVCATS</sequence>
<reference evidence="1" key="1">
    <citation type="thesis" date="2020" institute="ProQuest LLC" country="789 East Eisenhower Parkway, Ann Arbor, MI, USA">
        <title>Comparative Genomics and Chromosome Evolution.</title>
        <authorList>
            <person name="Mudd A.B."/>
        </authorList>
    </citation>
    <scope>NUCLEOTIDE SEQUENCE</scope>
    <source>
        <strain evidence="1">237g6f4</strain>
        <tissue evidence="1">Blood</tissue>
    </source>
</reference>
<name>A0AAV7BB58_ENGPU</name>
<evidence type="ECO:0000313" key="2">
    <source>
        <dbReference type="Proteomes" id="UP000824782"/>
    </source>
</evidence>
<evidence type="ECO:0000313" key="1">
    <source>
        <dbReference type="EMBL" id="KAG8569692.1"/>
    </source>
</evidence>
<protein>
    <submittedName>
        <fullName evidence="1">Uncharacterized protein</fullName>
    </submittedName>
</protein>
<comment type="caution">
    <text evidence="1">The sequence shown here is derived from an EMBL/GenBank/DDBJ whole genome shotgun (WGS) entry which is preliminary data.</text>
</comment>
<dbReference type="Proteomes" id="UP000824782">
    <property type="component" value="Unassembled WGS sequence"/>
</dbReference>
<proteinExistence type="predicted"/>
<accession>A0AAV7BB58</accession>
<organism evidence="1 2">
    <name type="scientific">Engystomops pustulosus</name>
    <name type="common">Tungara frog</name>
    <name type="synonym">Physalaemus pustulosus</name>
    <dbReference type="NCBI Taxonomy" id="76066"/>
    <lineage>
        <taxon>Eukaryota</taxon>
        <taxon>Metazoa</taxon>
        <taxon>Chordata</taxon>
        <taxon>Craniata</taxon>
        <taxon>Vertebrata</taxon>
        <taxon>Euteleostomi</taxon>
        <taxon>Amphibia</taxon>
        <taxon>Batrachia</taxon>
        <taxon>Anura</taxon>
        <taxon>Neobatrachia</taxon>
        <taxon>Hyloidea</taxon>
        <taxon>Leptodactylidae</taxon>
        <taxon>Leiuperinae</taxon>
        <taxon>Engystomops</taxon>
    </lineage>
</organism>
<gene>
    <name evidence="1" type="ORF">GDO81_014521</name>
</gene>
<dbReference type="EMBL" id="WNYA01000006">
    <property type="protein sequence ID" value="KAG8569692.1"/>
    <property type="molecule type" value="Genomic_DNA"/>
</dbReference>